<feature type="transmembrane region" description="Helical" evidence="8">
    <location>
        <begin position="623"/>
        <end position="647"/>
    </location>
</feature>
<name>A7S5K7_NEMVE</name>
<dbReference type="OMA" id="RIGYHAN"/>
<sequence>MMFANAKNPSGELVPRFVAEPDQRILSFSHFSTTNISVIAFISGAVWRARFSGSAQNAVEHTFCGAHADQPYKQERAYFGKISLVLVYNGTTSYSMADLGDFYCIWDIHSRTFRHSGRFDIVLLFSITTLPWSINLRIMDFFILVTSRNLKGKSDNWSSAIIENRSTIVSDRQFTICACFYDVPKCEIIFVFFNIINYAENWLDILLDGPRAGWSITGKSVPGQIANWLHSGSSNQYSVCDVSSSKEPTNWLRTDYINAKDAKRVDIKVIYTIRKCKDLSKFCKETFNLYVYHASQSEPSPDPATMPFTWLRKANVTHLPSGPATDADKNTMLVSLVPRKEGIFLAFYDQGACMSITKVVVSFNFCPPRGGILVDFVRTVSPLSDSVQKKVEGTCVSENSVNTTALTAVCTSDGNWNLSGDVKCYCKKGYAYDKVNNDCKGCPPGNFKSTLSNTGCRPCPENAQPNTLRTECVCRNEYFRLLNHNMTVPCKPLPDGPRYANASALNSTAVRLTWTPVTPMSEGISYEIDCFVCTDEKDTKCVVQCGKSPVSYDPGRSGLVQPNATIAGLSPETKYMFKVYTVTDLNKVADRKMWQFAQAFVMTGKGSKKPPANQEKSADFQKMALTIGIPVIVFIIVLVVGCAVFIWK</sequence>
<dbReference type="InterPro" id="IPR013783">
    <property type="entry name" value="Ig-like_fold"/>
</dbReference>
<evidence type="ECO:0000256" key="1">
    <source>
        <dbReference type="ARBA" id="ARBA00004167"/>
    </source>
</evidence>
<dbReference type="Pfam" id="PF25599">
    <property type="entry name" value="Ephrin_CRD"/>
    <property type="match status" value="1"/>
</dbReference>
<dbReference type="InterPro" id="IPR050449">
    <property type="entry name" value="Ephrin_rcpt_TKs"/>
</dbReference>
<dbReference type="SUPFAM" id="SSF49785">
    <property type="entry name" value="Galactose-binding domain-like"/>
    <property type="match status" value="1"/>
</dbReference>
<dbReference type="InParanoid" id="A7S5K7"/>
<dbReference type="SMART" id="SM00615">
    <property type="entry name" value="EPH_lbd"/>
    <property type="match status" value="1"/>
</dbReference>
<dbReference type="HOGENOM" id="CLU_423122_0_0_1"/>
<dbReference type="Proteomes" id="UP000001593">
    <property type="component" value="Unassembled WGS sequence"/>
</dbReference>
<dbReference type="Gene3D" id="2.60.40.1770">
    <property type="entry name" value="ephrin a2 ectodomain"/>
    <property type="match status" value="1"/>
</dbReference>
<dbReference type="CDD" id="cd00063">
    <property type="entry name" value="FN3"/>
    <property type="match status" value="1"/>
</dbReference>
<dbReference type="PhylomeDB" id="A7S5K7"/>
<keyword evidence="3" id="KW-0547">Nucleotide-binding</keyword>
<accession>A7S5K7</accession>
<dbReference type="Gene3D" id="2.60.40.10">
    <property type="entry name" value="Immunoglobulins"/>
    <property type="match status" value="1"/>
</dbReference>
<dbReference type="Gene3D" id="2.10.50.10">
    <property type="entry name" value="Tumor Necrosis Factor Receptor, subunit A, domain 2"/>
    <property type="match status" value="1"/>
</dbReference>
<dbReference type="SUPFAM" id="SSF57184">
    <property type="entry name" value="Growth factor receptor domain"/>
    <property type="match status" value="1"/>
</dbReference>
<evidence type="ECO:0000313" key="11">
    <source>
        <dbReference type="Proteomes" id="UP000001593"/>
    </source>
</evidence>
<evidence type="ECO:0000256" key="7">
    <source>
        <dbReference type="ARBA" id="ARBA00023170"/>
    </source>
</evidence>
<dbReference type="eggNOG" id="KOG0196">
    <property type="taxonomic scope" value="Eukaryota"/>
</dbReference>
<dbReference type="PROSITE" id="PS51550">
    <property type="entry name" value="EPH_LBD"/>
    <property type="match status" value="1"/>
</dbReference>
<keyword evidence="4" id="KW-0067">ATP-binding</keyword>
<dbReference type="InterPro" id="IPR009030">
    <property type="entry name" value="Growth_fac_rcpt_cys_sf"/>
</dbReference>
<dbReference type="InterPro" id="IPR036116">
    <property type="entry name" value="FN3_sf"/>
</dbReference>
<keyword evidence="2 8" id="KW-0812">Transmembrane</keyword>
<evidence type="ECO:0000256" key="4">
    <source>
        <dbReference type="ARBA" id="ARBA00022840"/>
    </source>
</evidence>
<dbReference type="Pfam" id="PF01404">
    <property type="entry name" value="Ephrin_lbd"/>
    <property type="match status" value="1"/>
</dbReference>
<dbReference type="AlphaFoldDB" id="A7S5K7"/>
<feature type="domain" description="Eph LBD" evidence="9">
    <location>
        <begin position="187"/>
        <end position="371"/>
    </location>
</feature>
<dbReference type="InterPro" id="IPR001090">
    <property type="entry name" value="Ephrin_rcpt_lig-bd_dom"/>
</dbReference>
<dbReference type="STRING" id="45351.A7S5K7"/>
<keyword evidence="7" id="KW-0675">Receptor</keyword>
<dbReference type="Pfam" id="PF00041">
    <property type="entry name" value="fn3"/>
    <property type="match status" value="1"/>
</dbReference>
<keyword evidence="6 8" id="KW-0472">Membrane</keyword>
<dbReference type="SMART" id="SM01411">
    <property type="entry name" value="Ephrin_rec_like"/>
    <property type="match status" value="1"/>
</dbReference>
<evidence type="ECO:0000256" key="8">
    <source>
        <dbReference type="SAM" id="Phobius"/>
    </source>
</evidence>
<dbReference type="EMBL" id="DS469583">
    <property type="protein sequence ID" value="EDO40993.1"/>
    <property type="molecule type" value="Genomic_DNA"/>
</dbReference>
<dbReference type="GO" id="GO:0005524">
    <property type="term" value="F:ATP binding"/>
    <property type="evidence" value="ECO:0007669"/>
    <property type="project" value="UniProtKB-KW"/>
</dbReference>
<evidence type="ECO:0000256" key="5">
    <source>
        <dbReference type="ARBA" id="ARBA00022989"/>
    </source>
</evidence>
<evidence type="ECO:0000256" key="2">
    <source>
        <dbReference type="ARBA" id="ARBA00022692"/>
    </source>
</evidence>
<proteinExistence type="predicted"/>
<evidence type="ECO:0000256" key="3">
    <source>
        <dbReference type="ARBA" id="ARBA00022741"/>
    </source>
</evidence>
<organism evidence="10 11">
    <name type="scientific">Nematostella vectensis</name>
    <name type="common">Starlet sea anemone</name>
    <dbReference type="NCBI Taxonomy" id="45351"/>
    <lineage>
        <taxon>Eukaryota</taxon>
        <taxon>Metazoa</taxon>
        <taxon>Cnidaria</taxon>
        <taxon>Anthozoa</taxon>
        <taxon>Hexacorallia</taxon>
        <taxon>Actiniaria</taxon>
        <taxon>Edwardsiidae</taxon>
        <taxon>Nematostella</taxon>
    </lineage>
</organism>
<dbReference type="GO" id="GO:0016020">
    <property type="term" value="C:membrane"/>
    <property type="evidence" value="ECO:0007669"/>
    <property type="project" value="UniProtKB-SubCell"/>
</dbReference>
<gene>
    <name evidence="10" type="ORF">NEMVEDRAFT_v1g207152</name>
</gene>
<evidence type="ECO:0000256" key="6">
    <source>
        <dbReference type="ARBA" id="ARBA00023136"/>
    </source>
</evidence>
<dbReference type="InterPro" id="IPR008979">
    <property type="entry name" value="Galactose-bd-like_sf"/>
</dbReference>
<dbReference type="InterPro" id="IPR003961">
    <property type="entry name" value="FN3_dom"/>
</dbReference>
<dbReference type="PANTHER" id="PTHR46877">
    <property type="entry name" value="EPH RECEPTOR A5"/>
    <property type="match status" value="1"/>
</dbReference>
<evidence type="ECO:0000313" key="10">
    <source>
        <dbReference type="EMBL" id="EDO40993.1"/>
    </source>
</evidence>
<keyword evidence="5 8" id="KW-1133">Transmembrane helix</keyword>
<dbReference type="Gene3D" id="2.60.120.260">
    <property type="entry name" value="Galactose-binding domain-like"/>
    <property type="match status" value="1"/>
</dbReference>
<dbReference type="PANTHER" id="PTHR46877:SF14">
    <property type="entry name" value="RECEPTOR PROTEIN-TYROSINE KINASE"/>
    <property type="match status" value="1"/>
</dbReference>
<protein>
    <recommendedName>
        <fullName evidence="9">Eph LBD domain-containing protein</fullName>
    </recommendedName>
</protein>
<keyword evidence="11" id="KW-1185">Reference proteome</keyword>
<dbReference type="SMART" id="SM00060">
    <property type="entry name" value="FN3"/>
    <property type="match status" value="1"/>
</dbReference>
<reference evidence="10 11" key="1">
    <citation type="journal article" date="2007" name="Science">
        <title>Sea anemone genome reveals ancestral eumetazoan gene repertoire and genomic organization.</title>
        <authorList>
            <person name="Putnam N.H."/>
            <person name="Srivastava M."/>
            <person name="Hellsten U."/>
            <person name="Dirks B."/>
            <person name="Chapman J."/>
            <person name="Salamov A."/>
            <person name="Terry A."/>
            <person name="Shapiro H."/>
            <person name="Lindquist E."/>
            <person name="Kapitonov V.V."/>
            <person name="Jurka J."/>
            <person name="Genikhovich G."/>
            <person name="Grigoriev I.V."/>
            <person name="Lucas S.M."/>
            <person name="Steele R.E."/>
            <person name="Finnerty J.R."/>
            <person name="Technau U."/>
            <person name="Martindale M.Q."/>
            <person name="Rokhsar D.S."/>
        </authorList>
    </citation>
    <scope>NUCLEOTIDE SEQUENCE [LARGE SCALE GENOMIC DNA]</scope>
    <source>
        <strain evidence="11">CH2 X CH6</strain>
    </source>
</reference>
<evidence type="ECO:0000259" key="9">
    <source>
        <dbReference type="PROSITE" id="PS51550"/>
    </source>
</evidence>
<dbReference type="SUPFAM" id="SSF49265">
    <property type="entry name" value="Fibronectin type III"/>
    <property type="match status" value="1"/>
</dbReference>
<feature type="non-terminal residue" evidence="10">
    <location>
        <position position="648"/>
    </location>
</feature>
<comment type="subcellular location">
    <subcellularLocation>
        <location evidence="1">Membrane</location>
        <topology evidence="1">Single-pass membrane protein</topology>
    </subcellularLocation>
</comment>